<dbReference type="SUPFAM" id="SSF103481">
    <property type="entry name" value="Multidrug resistance efflux transporter EmrE"/>
    <property type="match status" value="2"/>
</dbReference>
<evidence type="ECO:0000313" key="11">
    <source>
        <dbReference type="Proteomes" id="UP000254927"/>
    </source>
</evidence>
<evidence type="ECO:0000256" key="8">
    <source>
        <dbReference type="SAM" id="Phobius"/>
    </source>
</evidence>
<reference evidence="10 11" key="1">
    <citation type="submission" date="2018-06" db="EMBL/GenBank/DDBJ databases">
        <authorList>
            <consortium name="Pathogen Informatics"/>
            <person name="Doyle S."/>
        </authorList>
    </citation>
    <scope>NUCLEOTIDE SEQUENCE [LARGE SCALE GENOMIC DNA]</scope>
    <source>
        <strain evidence="10 11">NCTC10660</strain>
    </source>
</reference>
<accession>A0A378TY99</accession>
<feature type="transmembrane region" description="Helical" evidence="8">
    <location>
        <begin position="270"/>
        <end position="291"/>
    </location>
</feature>
<dbReference type="InterPro" id="IPR004626">
    <property type="entry name" value="RarD"/>
</dbReference>
<feature type="transmembrane region" description="Helical" evidence="8">
    <location>
        <begin position="152"/>
        <end position="169"/>
    </location>
</feature>
<feature type="transmembrane region" description="Helical" evidence="8">
    <location>
        <begin position="181"/>
        <end position="198"/>
    </location>
</feature>
<dbReference type="GO" id="GO:0005886">
    <property type="term" value="C:plasma membrane"/>
    <property type="evidence" value="ECO:0007669"/>
    <property type="project" value="UniProtKB-SubCell"/>
</dbReference>
<dbReference type="AlphaFoldDB" id="A0A378TY99"/>
<evidence type="ECO:0000256" key="1">
    <source>
        <dbReference type="ARBA" id="ARBA00004651"/>
    </source>
</evidence>
<evidence type="ECO:0000313" key="10">
    <source>
        <dbReference type="EMBL" id="STZ67985.1"/>
    </source>
</evidence>
<evidence type="ECO:0000256" key="7">
    <source>
        <dbReference type="ARBA" id="ARBA00023136"/>
    </source>
</evidence>
<evidence type="ECO:0000259" key="9">
    <source>
        <dbReference type="Pfam" id="PF00892"/>
    </source>
</evidence>
<dbReference type="GeneID" id="93352469"/>
<feature type="transmembrane region" description="Helical" evidence="8">
    <location>
        <begin position="130"/>
        <end position="146"/>
    </location>
</feature>
<organism evidence="10 11">
    <name type="scientific">Neisseria elongata</name>
    <dbReference type="NCBI Taxonomy" id="495"/>
    <lineage>
        <taxon>Bacteria</taxon>
        <taxon>Pseudomonadati</taxon>
        <taxon>Pseudomonadota</taxon>
        <taxon>Betaproteobacteria</taxon>
        <taxon>Neisseriales</taxon>
        <taxon>Neisseriaceae</taxon>
        <taxon>Neisseria</taxon>
    </lineage>
</organism>
<keyword evidence="5 8" id="KW-0812">Transmembrane</keyword>
<evidence type="ECO:0000256" key="6">
    <source>
        <dbReference type="ARBA" id="ARBA00022989"/>
    </source>
</evidence>
<feature type="transmembrane region" description="Helical" evidence="8">
    <location>
        <begin position="76"/>
        <end position="95"/>
    </location>
</feature>
<dbReference type="InterPro" id="IPR000620">
    <property type="entry name" value="EamA_dom"/>
</dbReference>
<keyword evidence="6 8" id="KW-1133">Transmembrane helix</keyword>
<proteinExistence type="inferred from homology"/>
<gene>
    <name evidence="10" type="primary">rarD_1</name>
    <name evidence="10" type="ORF">NCTC10660_01484</name>
</gene>
<dbReference type="InterPro" id="IPR037185">
    <property type="entry name" value="EmrE-like"/>
</dbReference>
<evidence type="ECO:0000256" key="3">
    <source>
        <dbReference type="ARBA" id="ARBA00022448"/>
    </source>
</evidence>
<dbReference type="RefSeq" id="WP_074895466.1">
    <property type="nucleotide sequence ID" value="NZ_CP031252.1"/>
</dbReference>
<sequence length="298" mass="33640">MTPLSQGILLCLFSQLLFGVLYLFSHWMKPLGGTDVFALRMLVMAAGIWLMMLYSIGLPALWRFARERLGIWRDRLWFAIGTANIGSQFWLFMWAPVNGEGVNVATGYFLFPLVMMLAGMLWLKERPNRLQLAALILAAAGVAHEIWTVRSFSWTTLWVCGMYPVYYLGRRKMNVPALQGLTLDLTLILPFAAAYLLWRHESLAVVWQEPRYWLLLPLLGLFSALAMSANLKSGQLLPVSLFGMLSYAEPALLFLAAVFVLHTPVADSAYITYGLIWTGLLLLCLNGWLAFRRPKEAA</sequence>
<feature type="transmembrane region" description="Helical" evidence="8">
    <location>
        <begin position="210"/>
        <end position="229"/>
    </location>
</feature>
<feature type="transmembrane region" description="Helical" evidence="8">
    <location>
        <begin position="7"/>
        <end position="25"/>
    </location>
</feature>
<dbReference type="NCBIfam" id="TIGR00688">
    <property type="entry name" value="rarD"/>
    <property type="match status" value="1"/>
</dbReference>
<dbReference type="Proteomes" id="UP000254927">
    <property type="component" value="Unassembled WGS sequence"/>
</dbReference>
<dbReference type="EMBL" id="UGQW01000002">
    <property type="protein sequence ID" value="STZ67985.1"/>
    <property type="molecule type" value="Genomic_DNA"/>
</dbReference>
<feature type="transmembrane region" description="Helical" evidence="8">
    <location>
        <begin position="101"/>
        <end position="123"/>
    </location>
</feature>
<keyword evidence="7 8" id="KW-0472">Membrane</keyword>
<comment type="subcellular location">
    <subcellularLocation>
        <location evidence="1">Cell membrane</location>
        <topology evidence="1">Multi-pass membrane protein</topology>
    </subcellularLocation>
</comment>
<keyword evidence="3" id="KW-0813">Transport</keyword>
<evidence type="ECO:0000256" key="5">
    <source>
        <dbReference type="ARBA" id="ARBA00022692"/>
    </source>
</evidence>
<feature type="domain" description="EamA" evidence="9">
    <location>
        <begin position="7"/>
        <end position="143"/>
    </location>
</feature>
<protein>
    <submittedName>
        <fullName evidence="10">Putative chloramphenical resistance permease RarD</fullName>
    </submittedName>
</protein>
<comment type="similarity">
    <text evidence="2">Belongs to the EamA transporter family.</text>
</comment>
<evidence type="ECO:0000256" key="4">
    <source>
        <dbReference type="ARBA" id="ARBA00022475"/>
    </source>
</evidence>
<dbReference type="Pfam" id="PF00892">
    <property type="entry name" value="EamA"/>
    <property type="match status" value="1"/>
</dbReference>
<evidence type="ECO:0000256" key="2">
    <source>
        <dbReference type="ARBA" id="ARBA00007362"/>
    </source>
</evidence>
<feature type="transmembrane region" description="Helical" evidence="8">
    <location>
        <begin position="241"/>
        <end position="264"/>
    </location>
</feature>
<name>A0A378TY99_NEIEL</name>
<feature type="transmembrane region" description="Helical" evidence="8">
    <location>
        <begin position="37"/>
        <end position="64"/>
    </location>
</feature>
<keyword evidence="4" id="KW-1003">Cell membrane</keyword>